<dbReference type="Proteomes" id="UP000238157">
    <property type="component" value="Unassembled WGS sequence"/>
</dbReference>
<evidence type="ECO:0000313" key="3">
    <source>
        <dbReference type="Proteomes" id="UP000238157"/>
    </source>
</evidence>
<feature type="transmembrane region" description="Helical" evidence="1">
    <location>
        <begin position="45"/>
        <end position="71"/>
    </location>
</feature>
<keyword evidence="1" id="KW-1133">Transmembrane helix</keyword>
<feature type="transmembrane region" description="Helical" evidence="1">
    <location>
        <begin position="91"/>
        <end position="112"/>
    </location>
</feature>
<feature type="transmembrane region" description="Helical" evidence="1">
    <location>
        <begin position="132"/>
        <end position="151"/>
    </location>
</feature>
<keyword evidence="1" id="KW-0472">Membrane</keyword>
<dbReference type="AlphaFoldDB" id="A0A2T0WQD1"/>
<organism evidence="2 3">
    <name type="scientific">Mongoliibacter ruber</name>
    <dbReference type="NCBI Taxonomy" id="1750599"/>
    <lineage>
        <taxon>Bacteria</taxon>
        <taxon>Pseudomonadati</taxon>
        <taxon>Bacteroidota</taxon>
        <taxon>Cytophagia</taxon>
        <taxon>Cytophagales</taxon>
        <taxon>Cyclobacteriaceae</taxon>
        <taxon>Mongoliibacter</taxon>
    </lineage>
</organism>
<sequence>MLNFYYAASNLEYLIYFVTQSTFKMKNAEKELAEIKSMMERSTRFLSLSGLSGVLAGIYALLGVSLAYYWIYYPNPPYGFRTTFIDDAAVFAKLIALALIILMLSIGSAYFLSRKKSQRLSTNLWTPAGKRFLQALFIPVLVGGIFCLALVLRGYLIVVAPSTLIFYGLALVNASQFTHSDIKYLGYGELILGIISAFFPGYGLITWALGFGLLHVVYGSMMYYKYDR</sequence>
<feature type="transmembrane region" description="Helical" evidence="1">
    <location>
        <begin position="157"/>
        <end position="175"/>
    </location>
</feature>
<accession>A0A2T0WQD1</accession>
<comment type="caution">
    <text evidence="2">The sequence shown here is derived from an EMBL/GenBank/DDBJ whole genome shotgun (WGS) entry which is preliminary data.</text>
</comment>
<name>A0A2T0WQD1_9BACT</name>
<protein>
    <submittedName>
        <fullName evidence="2">Uncharacterized protein</fullName>
    </submittedName>
</protein>
<reference evidence="2 3" key="1">
    <citation type="submission" date="2018-03" db="EMBL/GenBank/DDBJ databases">
        <title>Genomic Encyclopedia of Archaeal and Bacterial Type Strains, Phase II (KMG-II): from individual species to whole genera.</title>
        <authorList>
            <person name="Goeker M."/>
        </authorList>
    </citation>
    <scope>NUCLEOTIDE SEQUENCE [LARGE SCALE GENOMIC DNA]</scope>
    <source>
        <strain evidence="2 3">DSM 27929</strain>
    </source>
</reference>
<dbReference type="EMBL" id="PVTR01000003">
    <property type="protein sequence ID" value="PRY88913.1"/>
    <property type="molecule type" value="Genomic_DNA"/>
</dbReference>
<proteinExistence type="predicted"/>
<evidence type="ECO:0000313" key="2">
    <source>
        <dbReference type="EMBL" id="PRY88913.1"/>
    </source>
</evidence>
<keyword evidence="1" id="KW-0812">Transmembrane</keyword>
<evidence type="ECO:0000256" key="1">
    <source>
        <dbReference type="SAM" id="Phobius"/>
    </source>
</evidence>
<gene>
    <name evidence="2" type="ORF">CLW00_10333</name>
</gene>
<keyword evidence="3" id="KW-1185">Reference proteome</keyword>